<feature type="domain" description="Aminoacyl-tRNA synthetase class Ia" evidence="11">
    <location>
        <begin position="27"/>
        <end position="109"/>
    </location>
</feature>
<keyword evidence="5 9" id="KW-0067">ATP-binding</keyword>
<evidence type="ECO:0000259" key="12">
    <source>
        <dbReference type="Pfam" id="PF08264"/>
    </source>
</evidence>
<evidence type="ECO:0000256" key="5">
    <source>
        <dbReference type="ARBA" id="ARBA00022840"/>
    </source>
</evidence>
<proteinExistence type="inferred from homology"/>
<feature type="region of interest" description="Disordered" evidence="10">
    <location>
        <begin position="124"/>
        <end position="153"/>
    </location>
</feature>
<dbReference type="InterPro" id="IPR009080">
    <property type="entry name" value="tRNAsynth_Ia_anticodon-bd"/>
</dbReference>
<keyword evidence="14" id="KW-1185">Reference proteome</keyword>
<sequence length="1091" mass="122503">MPAEDTDKKGPPSTGRRDKLLEWQCKYQKEWEKEKVFEADAPAEGQEVTEKFYGNFPYPYMNGLLHLGHAFSLSKLEFACAYHRLDGKRVLFPQGFHCTGMPIKACADKLNNEIQQYGCPPRFPSEEPVESAAAPEGEGAPQPTDPTKFSGKKSKAVAKKGAGNTQWDILKLSGIPEAEIPSFRTTDHWLKYFPPQAVRDIKAMGCGVDWRRSFITTDVNLYYDSFIRWQFEVLRRQGKIVKDKRLAVYSPKDGQPCADHDRATGEGVGPQDYTLIKLQALELPGKLAALQGKGTVYLMAATLRPETMYGQTNCWALPEGDYGAYQGRNNEIYIMAARSARNLSYQDKLPVEGRAEELLQMKGQDLIGVPLKVPNSQLERVYVLPLLTISMGKGTGIVTSVPSDAPDDYIALLDLKRKDKLREKFGVKDEWVLPFEVIPIINIPGFGDRAAEKVCTDLKIQSQNDREKLEEAKRQVYLKGFTEGVLTVGPHAGKKVSEVKAVIRQEMLQAGQAMPYSEPEKQVMSRSGDVCVVALTDQWYLNYGEDEWQEATRECLKQMELYHEETKRGFEYTLGWLRQWACSRSFGLGTRLPWDPQYLIESLSDSTIYMAYYTVAHLLQNGDMYGKSGSMAPEDLTNEVWDFIFLEGPEPKHSAIPVQTLQALRREFEFWYPFDLRTSGKDLINNHLSFSLYNHTAIWKDSSKWPRSIRTNGHLLLNAEKMSKSTGNFKTLEQAIQEYSADAMRLALADAGDALDDANFEHTTANGAILRLTKEVTWVEEMVHVAGTLRTGTFNFADKVCQNDIYFAIEETKKNYEGMLFREALKTGCYNLQKARDSYRELAGGDGKMHHDLVMKYADVATRLLTPICPHTCEHMWRDVLGHKDSSVLTAGFPKLQDGEAHDFTLQYAGDYLQAKVAELPKVKSNALKMANKAAKGKKVAPAPEKAAGGACELYVADRFVGWHEVTLNFLASKFDAETQKFPAGWENELIKAVKAAGEAGGMDDRKLKQTVVPFAKLKEAEARKGGAQVLEVKLPFDEAALLRENEAYIREKVNVLSLTVHEATQAAADEKQTPRIMDARPGLPAALFTF</sequence>
<evidence type="ECO:0000259" key="11">
    <source>
        <dbReference type="Pfam" id="PF00133"/>
    </source>
</evidence>
<feature type="compositionally biased region" description="Low complexity" evidence="10">
    <location>
        <begin position="130"/>
        <end position="141"/>
    </location>
</feature>
<dbReference type="InterPro" id="IPR001412">
    <property type="entry name" value="aa-tRNA-synth_I_CS"/>
</dbReference>
<evidence type="ECO:0000256" key="3">
    <source>
        <dbReference type="ARBA" id="ARBA00022598"/>
    </source>
</evidence>
<dbReference type="Pfam" id="PF08264">
    <property type="entry name" value="Anticodon_1"/>
    <property type="match status" value="1"/>
</dbReference>
<evidence type="ECO:0000256" key="2">
    <source>
        <dbReference type="ARBA" id="ARBA00013164"/>
    </source>
</evidence>
<dbReference type="SUPFAM" id="SSF47323">
    <property type="entry name" value="Anticodon-binding domain of a subclass of class I aminoacyl-tRNA synthetases"/>
    <property type="match status" value="1"/>
</dbReference>
<dbReference type="InterPro" id="IPR002300">
    <property type="entry name" value="aa-tRNA-synth_Ia"/>
</dbReference>
<dbReference type="EMBL" id="CAXHTA020000018">
    <property type="protein sequence ID" value="CAL5228233.1"/>
    <property type="molecule type" value="Genomic_DNA"/>
</dbReference>
<dbReference type="InterPro" id="IPR013155">
    <property type="entry name" value="M/V/L/I-tRNA-synth_anticd-bd"/>
</dbReference>
<evidence type="ECO:0000256" key="10">
    <source>
        <dbReference type="SAM" id="MobiDB-lite"/>
    </source>
</evidence>
<dbReference type="Proteomes" id="UP001497392">
    <property type="component" value="Unassembled WGS sequence"/>
</dbReference>
<keyword evidence="7 9" id="KW-0030">Aminoacyl-tRNA synthetase</keyword>
<evidence type="ECO:0000256" key="1">
    <source>
        <dbReference type="ARBA" id="ARBA00005594"/>
    </source>
</evidence>
<evidence type="ECO:0000313" key="14">
    <source>
        <dbReference type="Proteomes" id="UP001497392"/>
    </source>
</evidence>
<gene>
    <name evidence="13" type="primary">g11327</name>
    <name evidence="13" type="ORF">VP750_LOCUS10139</name>
</gene>
<dbReference type="SUPFAM" id="SSF52374">
    <property type="entry name" value="Nucleotidylyl transferase"/>
    <property type="match status" value="1"/>
</dbReference>
<dbReference type="InterPro" id="IPR014729">
    <property type="entry name" value="Rossmann-like_a/b/a_fold"/>
</dbReference>
<dbReference type="NCBIfam" id="TIGR00395">
    <property type="entry name" value="leuS_arch"/>
    <property type="match status" value="1"/>
</dbReference>
<comment type="caution">
    <text evidence="13">The sequence shown here is derived from an EMBL/GenBank/DDBJ whole genome shotgun (WGS) entry which is preliminary data.</text>
</comment>
<reference evidence="13 14" key="1">
    <citation type="submission" date="2024-06" db="EMBL/GenBank/DDBJ databases">
        <authorList>
            <person name="Kraege A."/>
            <person name="Thomma B."/>
        </authorList>
    </citation>
    <scope>NUCLEOTIDE SEQUENCE [LARGE SCALE GENOMIC DNA]</scope>
</reference>
<dbReference type="Gene3D" id="1.10.730.20">
    <property type="match status" value="1"/>
</dbReference>
<keyword evidence="6 9" id="KW-0648">Protein biosynthesis</keyword>
<protein>
    <recommendedName>
        <fullName evidence="2">leucine--tRNA ligase</fullName>
        <ecNumber evidence="2">6.1.1.4</ecNumber>
    </recommendedName>
    <alternativeName>
        <fullName evidence="8">Leucyl-tRNA synthetase</fullName>
    </alternativeName>
</protein>
<dbReference type="Gene3D" id="3.40.50.620">
    <property type="entry name" value="HUPs"/>
    <property type="match status" value="1"/>
</dbReference>
<dbReference type="Gene3D" id="3.90.740.10">
    <property type="entry name" value="Valyl/Leucyl/Isoleucyl-tRNA synthetase, editing domain"/>
    <property type="match status" value="1"/>
</dbReference>
<organism evidence="13 14">
    <name type="scientific">Coccomyxa viridis</name>
    <dbReference type="NCBI Taxonomy" id="1274662"/>
    <lineage>
        <taxon>Eukaryota</taxon>
        <taxon>Viridiplantae</taxon>
        <taxon>Chlorophyta</taxon>
        <taxon>core chlorophytes</taxon>
        <taxon>Trebouxiophyceae</taxon>
        <taxon>Trebouxiophyceae incertae sedis</taxon>
        <taxon>Coccomyxaceae</taxon>
        <taxon>Coccomyxa</taxon>
    </lineage>
</organism>
<evidence type="ECO:0000256" key="9">
    <source>
        <dbReference type="RuleBase" id="RU363035"/>
    </source>
</evidence>
<evidence type="ECO:0000256" key="8">
    <source>
        <dbReference type="ARBA" id="ARBA00030520"/>
    </source>
</evidence>
<name>A0ABP1GDE7_9CHLO</name>
<evidence type="ECO:0000313" key="13">
    <source>
        <dbReference type="EMBL" id="CAL5228233.1"/>
    </source>
</evidence>
<evidence type="ECO:0000256" key="7">
    <source>
        <dbReference type="ARBA" id="ARBA00023146"/>
    </source>
</evidence>
<dbReference type="CDD" id="cd07959">
    <property type="entry name" value="Anticodon_Ia_Leu_AEc"/>
    <property type="match status" value="1"/>
</dbReference>
<dbReference type="PANTHER" id="PTHR45794">
    <property type="entry name" value="LEUCYL-TRNA SYNTHETASE"/>
    <property type="match status" value="1"/>
</dbReference>
<evidence type="ECO:0000256" key="4">
    <source>
        <dbReference type="ARBA" id="ARBA00022741"/>
    </source>
</evidence>
<accession>A0ABP1GDE7</accession>
<comment type="similarity">
    <text evidence="1 9">Belongs to the class-I aminoacyl-tRNA synthetase family.</text>
</comment>
<dbReference type="PANTHER" id="PTHR45794:SF1">
    <property type="entry name" value="LEUCINE--TRNA LIGASE, CYTOPLASMIC"/>
    <property type="match status" value="1"/>
</dbReference>
<dbReference type="PROSITE" id="PS00178">
    <property type="entry name" value="AA_TRNA_LIGASE_I"/>
    <property type="match status" value="1"/>
</dbReference>
<keyword evidence="4 9" id="KW-0547">Nucleotide-binding</keyword>
<feature type="domain" description="Aminoacyl-tRNA synthetase class Ia" evidence="11">
    <location>
        <begin position="191"/>
        <end position="760"/>
    </location>
</feature>
<dbReference type="SUPFAM" id="SSF50677">
    <property type="entry name" value="ValRS/IleRS/LeuRS editing domain"/>
    <property type="match status" value="1"/>
</dbReference>
<feature type="domain" description="Methionyl/Valyl/Leucyl/Isoleucyl-tRNA synthetase anticodon-binding" evidence="12">
    <location>
        <begin position="807"/>
        <end position="926"/>
    </location>
</feature>
<dbReference type="EC" id="6.1.1.4" evidence="2"/>
<keyword evidence="3 9" id="KW-0436">Ligase</keyword>
<dbReference type="InterPro" id="IPR004493">
    <property type="entry name" value="Leu-tRNA-synth_Ia_arc/euk"/>
</dbReference>
<evidence type="ECO:0000256" key="6">
    <source>
        <dbReference type="ARBA" id="ARBA00022917"/>
    </source>
</evidence>
<dbReference type="Pfam" id="PF00133">
    <property type="entry name" value="tRNA-synt_1"/>
    <property type="match status" value="2"/>
</dbReference>
<dbReference type="InterPro" id="IPR009008">
    <property type="entry name" value="Val/Leu/Ile-tRNA-synth_edit"/>
</dbReference>